<keyword evidence="9 13" id="KW-0378">Hydrolase</keyword>
<comment type="catalytic activity">
    <reaction evidence="1 13">
        <text>L-glutamyl-[protein] + S-adenosyl-L-methionine = [protein]-L-glutamate 5-O-methyl ester + S-adenosyl-L-homocysteine</text>
        <dbReference type="Rhea" id="RHEA:24452"/>
        <dbReference type="Rhea" id="RHEA-COMP:10208"/>
        <dbReference type="Rhea" id="RHEA-COMP:10311"/>
        <dbReference type="ChEBI" id="CHEBI:29973"/>
        <dbReference type="ChEBI" id="CHEBI:57856"/>
        <dbReference type="ChEBI" id="CHEBI:59789"/>
        <dbReference type="ChEBI" id="CHEBI:82795"/>
    </reaction>
</comment>
<dbReference type="PANTHER" id="PTHR12260:SF6">
    <property type="entry name" value="DAMAGE-CONTROL PHOSPHATASE ARMT1"/>
    <property type="match status" value="1"/>
</dbReference>
<evidence type="ECO:0000313" key="17">
    <source>
        <dbReference type="WBParaSite" id="EVEC_0000258901-mRNA-1"/>
    </source>
</evidence>
<proteinExistence type="inferred from homology"/>
<evidence type="ECO:0000256" key="6">
    <source>
        <dbReference type="ARBA" id="ARBA00022679"/>
    </source>
</evidence>
<evidence type="ECO:0000256" key="5">
    <source>
        <dbReference type="ARBA" id="ARBA00022603"/>
    </source>
</evidence>
<evidence type="ECO:0000313" key="15">
    <source>
        <dbReference type="EMBL" id="VDD87154.1"/>
    </source>
</evidence>
<protein>
    <recommendedName>
        <fullName evidence="13">Sugar phosphate phosphatase</fullName>
        <ecNumber evidence="13">2.1.1.-</ecNumber>
        <ecNumber evidence="13">3.1.3.-</ecNumber>
    </recommendedName>
</protein>
<keyword evidence="4" id="KW-0533">Nickel</keyword>
<dbReference type="OrthoDB" id="541375at2759"/>
<dbReference type="GO" id="GO:0005634">
    <property type="term" value="C:nucleus"/>
    <property type="evidence" value="ECO:0007669"/>
    <property type="project" value="TreeGrafter"/>
</dbReference>
<dbReference type="EC" id="2.1.1.-" evidence="13"/>
<comment type="catalytic activity">
    <reaction evidence="12 13">
        <text>beta-D-fructose 6-phosphate = dihydroxyacetone + D-glyceraldehyde 3-phosphate</text>
        <dbReference type="Rhea" id="RHEA:28002"/>
        <dbReference type="ChEBI" id="CHEBI:16016"/>
        <dbReference type="ChEBI" id="CHEBI:57634"/>
        <dbReference type="ChEBI" id="CHEBI:59776"/>
    </reaction>
</comment>
<dbReference type="Pfam" id="PF01937">
    <property type="entry name" value="ARMT1-like_dom"/>
    <property type="match status" value="1"/>
</dbReference>
<dbReference type="EC" id="3.1.3.-" evidence="13"/>
<evidence type="ECO:0000259" key="14">
    <source>
        <dbReference type="Pfam" id="PF01937"/>
    </source>
</evidence>
<dbReference type="STRING" id="51028.A0A0N4UYD7"/>
<evidence type="ECO:0000256" key="12">
    <source>
        <dbReference type="ARBA" id="ARBA00048809"/>
    </source>
</evidence>
<evidence type="ECO:0000256" key="11">
    <source>
        <dbReference type="ARBA" id="ARBA00045980"/>
    </source>
</evidence>
<accession>A0A0N4UYD7</accession>
<dbReference type="InterPro" id="IPR002791">
    <property type="entry name" value="ARMT1-like_metal-bd"/>
</dbReference>
<keyword evidence="10 13" id="KW-0464">Manganese</keyword>
<comment type="domain">
    <text evidence="13">Subfamily III proteins have a conserved RTxK motif about 40-50 residues from the C-terminus; the threonine may be replaced by serine or cysteine.</text>
</comment>
<evidence type="ECO:0000256" key="10">
    <source>
        <dbReference type="ARBA" id="ARBA00023211"/>
    </source>
</evidence>
<comment type="catalytic activity">
    <reaction evidence="2 13">
        <text>beta-D-fructose 1-phosphate + H2O = D-fructose + phosphate</text>
        <dbReference type="Rhea" id="RHEA:35603"/>
        <dbReference type="ChEBI" id="CHEBI:15377"/>
        <dbReference type="ChEBI" id="CHEBI:37721"/>
        <dbReference type="ChEBI" id="CHEBI:43474"/>
        <dbReference type="ChEBI" id="CHEBI:138881"/>
    </reaction>
</comment>
<dbReference type="InterPro" id="IPR039763">
    <property type="entry name" value="ARMT1"/>
</dbReference>
<dbReference type="FunFam" id="3.40.50.10880:FF:000002">
    <property type="entry name" value="Acidic residue methyltransferase 1"/>
    <property type="match status" value="1"/>
</dbReference>
<evidence type="ECO:0000256" key="9">
    <source>
        <dbReference type="ARBA" id="ARBA00022801"/>
    </source>
</evidence>
<dbReference type="GO" id="GO:0051998">
    <property type="term" value="F:protein carboxyl O-methyltransferase activity"/>
    <property type="evidence" value="ECO:0007669"/>
    <property type="project" value="UniProtKB-UniRule"/>
</dbReference>
<gene>
    <name evidence="15" type="ORF">EVEC_LOCUS2297</name>
</gene>
<dbReference type="Proteomes" id="UP000274131">
    <property type="component" value="Unassembled WGS sequence"/>
</dbReference>
<evidence type="ECO:0000256" key="2">
    <source>
        <dbReference type="ARBA" id="ARBA00001326"/>
    </source>
</evidence>
<dbReference type="PANTHER" id="PTHR12260">
    <property type="entry name" value="DAMAGE-CONTROL PHOSPHATASE ARMT1"/>
    <property type="match status" value="1"/>
</dbReference>
<keyword evidence="16" id="KW-1185">Reference proteome</keyword>
<name>A0A0N4UYD7_ENTVE</name>
<sequence length="325" mass="37637">MKYEMQTDKPLRDLNDQGENHDMWNTELDSMRKKEVTWYKAAWLFVECYLYRRIAGSFVKTSTLTRFDPFTTQKQNITLWGNKCDLSLSGGTSVGRLGSPLELVDQLVAKILVNDIDEAVKLINAADPRRIDIALDNAGLELFEDLLFGDFLIQSKKVDKVIFHGKSIPWFVSDVTNNDFFWLTEMLLQSHCEEVKSLCLRWKEHLEAGAFKFQAHSFWTTPFDYSLMSKYAPELYEDLSLSSLIVFKGDLHYRKLTGDRSWPLDFSFTEALRGFHPAPLLALRTLKAETQVGLRREVIERMQKDYNGKKEWMVTGEYAVAQLSK</sequence>
<dbReference type="GO" id="GO:0046872">
    <property type="term" value="F:metal ion binding"/>
    <property type="evidence" value="ECO:0007669"/>
    <property type="project" value="UniProtKB-UniRule"/>
</dbReference>
<evidence type="ECO:0000256" key="13">
    <source>
        <dbReference type="RuleBase" id="RU367030"/>
    </source>
</evidence>
<evidence type="ECO:0000256" key="8">
    <source>
        <dbReference type="ARBA" id="ARBA00022723"/>
    </source>
</evidence>
<dbReference type="SUPFAM" id="SSF111321">
    <property type="entry name" value="AF1104-like"/>
    <property type="match status" value="1"/>
</dbReference>
<comment type="similarity">
    <text evidence="3 13">Belongs to the damage-control phosphatase family. Sugar phosphate phosphatase III subfamily.</text>
</comment>
<evidence type="ECO:0000256" key="7">
    <source>
        <dbReference type="ARBA" id="ARBA00022691"/>
    </source>
</evidence>
<dbReference type="Gene3D" id="1.20.930.60">
    <property type="match status" value="1"/>
</dbReference>
<dbReference type="Gene3D" id="3.40.50.10880">
    <property type="entry name" value="Uncharacterised protein PF01937, DUF89, domain 3"/>
    <property type="match status" value="1"/>
</dbReference>
<evidence type="ECO:0000256" key="3">
    <source>
        <dbReference type="ARBA" id="ARBA00009519"/>
    </source>
</evidence>
<evidence type="ECO:0000256" key="1">
    <source>
        <dbReference type="ARBA" id="ARBA00000807"/>
    </source>
</evidence>
<comment type="cofactor">
    <cofactor evidence="13">
        <name>Mn(2+)</name>
        <dbReference type="ChEBI" id="CHEBI:29035"/>
    </cofactor>
    <cofactor evidence="13">
        <name>Ni(2+)</name>
        <dbReference type="ChEBI" id="CHEBI:49786"/>
    </cofactor>
</comment>
<organism evidence="17">
    <name type="scientific">Enterobius vermicularis</name>
    <name type="common">Human pinworm</name>
    <dbReference type="NCBI Taxonomy" id="51028"/>
    <lineage>
        <taxon>Eukaryota</taxon>
        <taxon>Metazoa</taxon>
        <taxon>Ecdysozoa</taxon>
        <taxon>Nematoda</taxon>
        <taxon>Chromadorea</taxon>
        <taxon>Rhabditida</taxon>
        <taxon>Spirurina</taxon>
        <taxon>Oxyuridomorpha</taxon>
        <taxon>Oxyuroidea</taxon>
        <taxon>Oxyuridae</taxon>
        <taxon>Enterobius</taxon>
    </lineage>
</organism>
<keyword evidence="5 13" id="KW-0489">Methyltransferase</keyword>
<evidence type="ECO:0000313" key="16">
    <source>
        <dbReference type="Proteomes" id="UP000274131"/>
    </source>
</evidence>
<keyword evidence="7" id="KW-0949">S-adenosyl-L-methionine</keyword>
<dbReference type="EMBL" id="UXUI01007354">
    <property type="protein sequence ID" value="VDD87154.1"/>
    <property type="molecule type" value="Genomic_DNA"/>
</dbReference>
<evidence type="ECO:0000256" key="4">
    <source>
        <dbReference type="ARBA" id="ARBA00022596"/>
    </source>
</evidence>
<dbReference type="AlphaFoldDB" id="A0A0N4UYD7"/>
<keyword evidence="8 13" id="KW-0479">Metal-binding</keyword>
<comment type="function">
    <text evidence="11 13">Metal-dependent phosphatase that shows phosphatase activity against several substrates, including fructose-1-phosphate and fructose-6-phosphate. Its preference for fructose-1-phosphate, a strong glycating agent that causes DNA damage rather than a canonical yeast metabolite, suggests a damage-control function in hexose phosphate metabolism. Has also been shown to have O-methyltransferase activity that methylates glutamate residues of target proteins to form gamma-glutamyl methyl ester residues. Possibly methylates PCNA, suggesting it is involved in the DNA damage response.</text>
</comment>
<dbReference type="GO" id="GO:0016791">
    <property type="term" value="F:phosphatase activity"/>
    <property type="evidence" value="ECO:0007669"/>
    <property type="project" value="TreeGrafter"/>
</dbReference>
<feature type="domain" description="Damage-control phosphatase ARMT1-like metal-binding" evidence="14">
    <location>
        <begin position="77"/>
        <end position="297"/>
    </location>
</feature>
<dbReference type="WBParaSite" id="EVEC_0000258901-mRNA-1">
    <property type="protein sequence ID" value="EVEC_0000258901-mRNA-1"/>
    <property type="gene ID" value="EVEC_0000258901"/>
</dbReference>
<dbReference type="InterPro" id="IPR036075">
    <property type="entry name" value="ARMT-1-like_metal-bd_sf"/>
</dbReference>
<keyword evidence="6" id="KW-0808">Transferase</keyword>
<dbReference type="GO" id="GO:0032259">
    <property type="term" value="P:methylation"/>
    <property type="evidence" value="ECO:0007669"/>
    <property type="project" value="UniProtKB-KW"/>
</dbReference>
<dbReference type="GO" id="GO:0006974">
    <property type="term" value="P:DNA damage response"/>
    <property type="evidence" value="ECO:0007669"/>
    <property type="project" value="TreeGrafter"/>
</dbReference>
<reference evidence="17" key="1">
    <citation type="submission" date="2017-02" db="UniProtKB">
        <authorList>
            <consortium name="WormBaseParasite"/>
        </authorList>
    </citation>
    <scope>IDENTIFICATION</scope>
</reference>
<reference evidence="15 16" key="2">
    <citation type="submission" date="2018-10" db="EMBL/GenBank/DDBJ databases">
        <authorList>
            <consortium name="Pathogen Informatics"/>
        </authorList>
    </citation>
    <scope>NUCLEOTIDE SEQUENCE [LARGE SCALE GENOMIC DNA]</scope>
</reference>